<reference evidence="1 2" key="1">
    <citation type="submission" date="2016-11" db="EMBL/GenBank/DDBJ databases">
        <authorList>
            <person name="Jaros S."/>
            <person name="Januszkiewicz K."/>
            <person name="Wedrychowicz H."/>
        </authorList>
    </citation>
    <scope>NUCLEOTIDE SEQUENCE [LARGE SCALE GENOMIC DNA]</scope>
    <source>
        <strain evidence="1 2">BPI-34</strain>
    </source>
</reference>
<dbReference type="EMBL" id="FRCJ01000005">
    <property type="protein sequence ID" value="SHM71137.1"/>
    <property type="molecule type" value="Genomic_DNA"/>
</dbReference>
<protein>
    <submittedName>
        <fullName evidence="1">Leucine rich repeat-containing protein</fullName>
    </submittedName>
</protein>
<dbReference type="PANTHER" id="PTHR45661:SF3">
    <property type="entry name" value="IG-LIKE DOMAIN-CONTAINING PROTEIN"/>
    <property type="match status" value="1"/>
</dbReference>
<evidence type="ECO:0000313" key="2">
    <source>
        <dbReference type="Proteomes" id="UP000184280"/>
    </source>
</evidence>
<dbReference type="InterPro" id="IPR053139">
    <property type="entry name" value="Surface_bspA-like"/>
</dbReference>
<dbReference type="OrthoDB" id="1064613at2"/>
<dbReference type="InterPro" id="IPR026906">
    <property type="entry name" value="LRR_5"/>
</dbReference>
<dbReference type="InterPro" id="IPR032675">
    <property type="entry name" value="LRR_dom_sf"/>
</dbReference>
<proteinExistence type="predicted"/>
<dbReference type="Pfam" id="PF13306">
    <property type="entry name" value="LRR_5"/>
    <property type="match status" value="3"/>
</dbReference>
<dbReference type="Proteomes" id="UP000184280">
    <property type="component" value="Unassembled WGS sequence"/>
</dbReference>
<sequence>MNNLQLTIVLKEKDTLRYKFPQEEFYEHVSLKLAGQIGEDDIRFLNGYSSTEVLNEDYGAFEYLPDVGRWRTIDLDLSEVYPENFNLNELDEIRGLRSIILPNDLKYVNWWYLKSDTNTTTSSLVVSEGSKMINQESFCKWEILSNVSLPSTLEKISPDSFVGCNSLKSFKFPNGSQYFVVCDGVLFSSDKRILIAFPPALKIEKYEIPEGTTVIAERAFKHNPYIEEIVIPASVVRIQDFAFENCASLEWIGVHSENHFYYSRHGILYEKDVPAIDSDCDGYSHSHLDKIICVPAALNKSELNLDKVLLAPRCFSGCRNIKSIRYEHCFYRIDGAFNGNNDIKEISFCLIHVLPMFYECQKLKKLSIRGSFSGELGHSIPRTKNLQEINLEDNEDYVTVDGVVFTSDGDLIFYPPQKKDKIYVVPDIIKSITRNVFVYNPFLREVKLPPFFDLEKLKTDWFVEESFEGSSEIVLETECNTTIRLSIISGN</sequence>
<gene>
    <name evidence="1" type="ORF">SAMN04488494_2487</name>
</gene>
<dbReference type="AlphaFoldDB" id="A0A1M7KZY4"/>
<accession>A0A1M7KZY4</accession>
<dbReference type="PANTHER" id="PTHR45661">
    <property type="entry name" value="SURFACE ANTIGEN"/>
    <property type="match status" value="1"/>
</dbReference>
<dbReference type="SUPFAM" id="SSF52058">
    <property type="entry name" value="L domain-like"/>
    <property type="match status" value="1"/>
</dbReference>
<name>A0A1M7KZY4_XYLRU</name>
<dbReference type="Gene3D" id="3.80.10.10">
    <property type="entry name" value="Ribonuclease Inhibitor"/>
    <property type="match status" value="2"/>
</dbReference>
<dbReference type="RefSeq" id="WP_028902860.1">
    <property type="nucleotide sequence ID" value="NZ_FRCJ01000005.1"/>
</dbReference>
<evidence type="ECO:0000313" key="1">
    <source>
        <dbReference type="EMBL" id="SHM71137.1"/>
    </source>
</evidence>
<organism evidence="1 2">
    <name type="scientific">Xylanibacter ruminicola</name>
    <name type="common">Prevotella ruminicola</name>
    <dbReference type="NCBI Taxonomy" id="839"/>
    <lineage>
        <taxon>Bacteria</taxon>
        <taxon>Pseudomonadati</taxon>
        <taxon>Bacteroidota</taxon>
        <taxon>Bacteroidia</taxon>
        <taxon>Bacteroidales</taxon>
        <taxon>Prevotellaceae</taxon>
        <taxon>Xylanibacter</taxon>
    </lineage>
</organism>